<dbReference type="Proteomes" id="UP000615446">
    <property type="component" value="Unassembled WGS sequence"/>
</dbReference>
<organism evidence="1 2">
    <name type="scientific">Rhizophagus clarus</name>
    <dbReference type="NCBI Taxonomy" id="94130"/>
    <lineage>
        <taxon>Eukaryota</taxon>
        <taxon>Fungi</taxon>
        <taxon>Fungi incertae sedis</taxon>
        <taxon>Mucoromycota</taxon>
        <taxon>Glomeromycotina</taxon>
        <taxon>Glomeromycetes</taxon>
        <taxon>Glomerales</taxon>
        <taxon>Glomeraceae</taxon>
        <taxon>Rhizophagus</taxon>
    </lineage>
</organism>
<name>A0A8H3LS48_9GLOM</name>
<reference evidence="1" key="1">
    <citation type="submission" date="2019-10" db="EMBL/GenBank/DDBJ databases">
        <title>Conservation and host-specific expression of non-tandemly repeated heterogenous ribosome RNA gene in arbuscular mycorrhizal fungi.</title>
        <authorList>
            <person name="Maeda T."/>
            <person name="Kobayashi Y."/>
            <person name="Nakagawa T."/>
            <person name="Ezawa T."/>
            <person name="Yamaguchi K."/>
            <person name="Bino T."/>
            <person name="Nishimoto Y."/>
            <person name="Shigenobu S."/>
            <person name="Kawaguchi M."/>
        </authorList>
    </citation>
    <scope>NUCLEOTIDE SEQUENCE</scope>
    <source>
        <strain evidence="1">HR1</strain>
    </source>
</reference>
<protein>
    <submittedName>
        <fullName evidence="1">Uncharacterized protein</fullName>
    </submittedName>
</protein>
<evidence type="ECO:0000313" key="2">
    <source>
        <dbReference type="Proteomes" id="UP000615446"/>
    </source>
</evidence>
<proteinExistence type="predicted"/>
<gene>
    <name evidence="1" type="ORF">RCL2_001851500</name>
</gene>
<dbReference type="EMBL" id="BLAL01000206">
    <property type="protein sequence ID" value="GES91712.1"/>
    <property type="molecule type" value="Genomic_DNA"/>
</dbReference>
<comment type="caution">
    <text evidence="1">The sequence shown here is derived from an EMBL/GenBank/DDBJ whole genome shotgun (WGS) entry which is preliminary data.</text>
</comment>
<accession>A0A8H3LS48</accession>
<dbReference type="AlphaFoldDB" id="A0A8H3LS48"/>
<sequence>MASLIGFFYQYRTNYENYRMKTWQRVTAEADRRGMQLSGNIQNDKWDRLNEEFEDNGLFIDDDRFQTIEKIIKQENYRQKIEDLFK</sequence>
<evidence type="ECO:0000313" key="1">
    <source>
        <dbReference type="EMBL" id="GES91712.1"/>
    </source>
</evidence>